<sequence length="1026" mass="110560">MRRILKFHVALLAAGLILCSAVGSYAQLPPGFTQKRLTGDDINEATAMVHAPDGRIFIAERSGNVKVYQNGTVSTVHSVVTTTASEQGLLGITLHPQFASNGKCYIFYTDPQMTVHYLDVIVINAASQVTSSQRVMQFDPIINGFHNGGALLFKDGLLYVAIGESNSSSESPKSDTYRGKILRLTEDGQPAPGNPYYSEAGASRQKRSIWAMGMRNPWKMSLDPVSQKIFVIDVGGNYEEINDVTNPDPAKNYNYGWDQNGRSGPEQPATTIQAAFYYPHTNWGCAITSGMFFNPAVTSYPAEYKNRFFFSDWCAQWYRSVDISNLTPSSSYTEFSGSAFGNVLGTSVGIDGNIYYIKYFTRGSLWRIEYSNNEAPSIVNQPVSTTVVAGDPVTFSVSASGATPFTFRWQKDGVDIAGATSNTYSIAQAIPADSGIYRCIVTNAIGSVTSAGATLTVQPFNARPVPHILTPSGSLTWNVLDTIHYSGEATDAEDGVLPASAYHWEVRFFHKDNPTSEHWHPGPVVPAGTKTGSFIADNGGESSPNIWFRILLTVTDSKGRTGVDSVDVQPNKVVLTAAANVPGLKLVLGTEAVSPFSKTMVVNSLTTLQAITPQLLRDTSFGFVSWAHGGNALQQFRVPATNTTYTATYKVDTSLQQPFTGVPITLPGKVEIEDFDKGGEGIAYHDTGAGNSGNQYRVNENVDLEGCSEGGFNIGYVAAGEWLEYTVNVTTPGVYTVGVRVATPYADKKFHIELDGQDISGTLNVPLTGGFQAWQTISFTTPVLTAGVKVLRVSLDATDFNINYLTFSNGTEGPVGKTIPGLIQAEDYDDMNGIGKEGTADTGGGENIGWVQAGDWLDYHVNVSAAGTYTVSFRVASAPGGGPLELRSGNNILASVPVNATGGWQSWTTLTTDADLPAGPQVLRIYAAGADFNLNWFDVRTAGAASKLMQNTNAAVIIYPNPVTDVLTIKNAKNDGVYRITNISNARTITRKSVNGVINVSNLTPGIYIIEFYNKGKIEQRKFIKM</sequence>
<dbReference type="RefSeq" id="WP_157306650.1">
    <property type="nucleotide sequence ID" value="NZ_WRXN01000005.1"/>
</dbReference>
<dbReference type="InterPro" id="IPR036179">
    <property type="entry name" value="Ig-like_dom_sf"/>
</dbReference>
<feature type="domain" description="CBM6" evidence="4">
    <location>
        <begin position="668"/>
        <end position="808"/>
    </location>
</feature>
<proteinExistence type="predicted"/>
<feature type="signal peptide" evidence="2">
    <location>
        <begin position="1"/>
        <end position="26"/>
    </location>
</feature>
<dbReference type="Pfam" id="PF13927">
    <property type="entry name" value="Ig_3"/>
    <property type="match status" value="1"/>
</dbReference>
<dbReference type="SUPFAM" id="SSF49785">
    <property type="entry name" value="Galactose-binding domain-like"/>
    <property type="match status" value="2"/>
</dbReference>
<evidence type="ECO:0000313" key="6">
    <source>
        <dbReference type="Proteomes" id="UP000461730"/>
    </source>
</evidence>
<dbReference type="InterPro" id="IPR012938">
    <property type="entry name" value="Glc/Sorbosone_DH"/>
</dbReference>
<evidence type="ECO:0000256" key="2">
    <source>
        <dbReference type="SAM" id="SignalP"/>
    </source>
</evidence>
<dbReference type="PANTHER" id="PTHR19328">
    <property type="entry name" value="HEDGEHOG-INTERACTING PROTEIN"/>
    <property type="match status" value="1"/>
</dbReference>
<evidence type="ECO:0000256" key="1">
    <source>
        <dbReference type="ARBA" id="ARBA00022729"/>
    </source>
</evidence>
<name>A0A7K1U4E8_9BACT</name>
<dbReference type="InterPro" id="IPR008979">
    <property type="entry name" value="Galactose-bd-like_sf"/>
</dbReference>
<protein>
    <submittedName>
        <fullName evidence="5">Carbohydrate-binding protein</fullName>
    </submittedName>
</protein>
<dbReference type="InterPro" id="IPR026444">
    <property type="entry name" value="Secre_tail"/>
</dbReference>
<dbReference type="EMBL" id="WRXN01000005">
    <property type="protein sequence ID" value="MVT09220.1"/>
    <property type="molecule type" value="Genomic_DNA"/>
</dbReference>
<dbReference type="Gene3D" id="2.60.120.260">
    <property type="entry name" value="Galactose-binding domain-like"/>
    <property type="match status" value="2"/>
</dbReference>
<dbReference type="NCBIfam" id="TIGR04183">
    <property type="entry name" value="Por_Secre_tail"/>
    <property type="match status" value="1"/>
</dbReference>
<keyword evidence="1 2" id="KW-0732">Signal</keyword>
<dbReference type="InterPro" id="IPR011041">
    <property type="entry name" value="Quinoprot_gluc/sorb_DH_b-prop"/>
</dbReference>
<dbReference type="Gene3D" id="2.120.10.30">
    <property type="entry name" value="TolB, C-terminal domain"/>
    <property type="match status" value="1"/>
</dbReference>
<dbReference type="CDD" id="cd04080">
    <property type="entry name" value="CBM6_cellulase-like"/>
    <property type="match status" value="2"/>
</dbReference>
<organism evidence="5 6">
    <name type="scientific">Chitinophaga tropicalis</name>
    <dbReference type="NCBI Taxonomy" id="2683588"/>
    <lineage>
        <taxon>Bacteria</taxon>
        <taxon>Pseudomonadati</taxon>
        <taxon>Bacteroidota</taxon>
        <taxon>Chitinophagia</taxon>
        <taxon>Chitinophagales</taxon>
        <taxon>Chitinophagaceae</taxon>
        <taxon>Chitinophaga</taxon>
    </lineage>
</organism>
<accession>A0A7K1U4E8</accession>
<evidence type="ECO:0000259" key="3">
    <source>
        <dbReference type="PROSITE" id="PS50835"/>
    </source>
</evidence>
<dbReference type="PANTHER" id="PTHR19328:SF13">
    <property type="entry name" value="HIPL1 PROTEIN"/>
    <property type="match status" value="1"/>
</dbReference>
<dbReference type="GO" id="GO:0030246">
    <property type="term" value="F:carbohydrate binding"/>
    <property type="evidence" value="ECO:0007669"/>
    <property type="project" value="InterPro"/>
</dbReference>
<evidence type="ECO:0000259" key="4">
    <source>
        <dbReference type="PROSITE" id="PS51175"/>
    </source>
</evidence>
<dbReference type="Pfam" id="PF18962">
    <property type="entry name" value="Por_Secre_tail"/>
    <property type="match status" value="1"/>
</dbReference>
<dbReference type="InterPro" id="IPR005084">
    <property type="entry name" value="CBM6"/>
</dbReference>
<dbReference type="InterPro" id="IPR013783">
    <property type="entry name" value="Ig-like_fold"/>
</dbReference>
<dbReference type="InterPro" id="IPR011042">
    <property type="entry name" value="6-blade_b-propeller_TolB-like"/>
</dbReference>
<dbReference type="SMART" id="SM00606">
    <property type="entry name" value="CBD_IV"/>
    <property type="match status" value="2"/>
</dbReference>
<dbReference type="InterPro" id="IPR003599">
    <property type="entry name" value="Ig_sub"/>
</dbReference>
<dbReference type="Proteomes" id="UP000461730">
    <property type="component" value="Unassembled WGS sequence"/>
</dbReference>
<dbReference type="SMART" id="SM00409">
    <property type="entry name" value="IG"/>
    <property type="match status" value="1"/>
</dbReference>
<feature type="chain" id="PRO_5029479900" evidence="2">
    <location>
        <begin position="27"/>
        <end position="1026"/>
    </location>
</feature>
<dbReference type="PROSITE" id="PS51175">
    <property type="entry name" value="CBM6"/>
    <property type="match status" value="2"/>
</dbReference>
<dbReference type="Pfam" id="PF03422">
    <property type="entry name" value="CBM_6"/>
    <property type="match status" value="2"/>
</dbReference>
<dbReference type="InterPro" id="IPR003598">
    <property type="entry name" value="Ig_sub2"/>
</dbReference>
<dbReference type="SUPFAM" id="SSF50952">
    <property type="entry name" value="Soluble quinoprotein glucose dehydrogenase"/>
    <property type="match status" value="1"/>
</dbReference>
<dbReference type="PROSITE" id="PS50835">
    <property type="entry name" value="IG_LIKE"/>
    <property type="match status" value="1"/>
</dbReference>
<dbReference type="AlphaFoldDB" id="A0A7K1U4E8"/>
<dbReference type="Pfam" id="PF07995">
    <property type="entry name" value="GSDH"/>
    <property type="match status" value="1"/>
</dbReference>
<dbReference type="Gene3D" id="2.60.40.10">
    <property type="entry name" value="Immunoglobulins"/>
    <property type="match status" value="1"/>
</dbReference>
<reference evidence="5 6" key="1">
    <citation type="submission" date="2019-12" db="EMBL/GenBank/DDBJ databases">
        <title>Chitinophaga sp. strain ysch24 (GDMCC 1.1355), whole genome shotgun sequence.</title>
        <authorList>
            <person name="Zhang X."/>
        </authorList>
    </citation>
    <scope>NUCLEOTIDE SEQUENCE [LARGE SCALE GENOMIC DNA]</scope>
    <source>
        <strain evidence="6">ysch24</strain>
    </source>
</reference>
<feature type="domain" description="Ig-like" evidence="3">
    <location>
        <begin position="376"/>
        <end position="456"/>
    </location>
</feature>
<dbReference type="SMART" id="SM00408">
    <property type="entry name" value="IGc2"/>
    <property type="match status" value="1"/>
</dbReference>
<feature type="domain" description="CBM6" evidence="4">
    <location>
        <begin position="821"/>
        <end position="940"/>
    </location>
</feature>
<dbReference type="InterPro" id="IPR006584">
    <property type="entry name" value="Cellulose-bd_IV"/>
</dbReference>
<evidence type="ECO:0000313" key="5">
    <source>
        <dbReference type="EMBL" id="MVT09220.1"/>
    </source>
</evidence>
<dbReference type="SUPFAM" id="SSF48726">
    <property type="entry name" value="Immunoglobulin"/>
    <property type="match status" value="1"/>
</dbReference>
<keyword evidence="6" id="KW-1185">Reference proteome</keyword>
<dbReference type="InterPro" id="IPR007110">
    <property type="entry name" value="Ig-like_dom"/>
</dbReference>
<comment type="caution">
    <text evidence="5">The sequence shown here is derived from an EMBL/GenBank/DDBJ whole genome shotgun (WGS) entry which is preliminary data.</text>
</comment>
<gene>
    <name evidence="5" type="ORF">GO493_13195</name>
</gene>